<feature type="transmembrane region" description="Helical" evidence="1">
    <location>
        <begin position="560"/>
        <end position="578"/>
    </location>
</feature>
<feature type="transmembrane region" description="Helical" evidence="1">
    <location>
        <begin position="121"/>
        <end position="139"/>
    </location>
</feature>
<evidence type="ECO:0000313" key="3">
    <source>
        <dbReference type="Proteomes" id="UP000663838"/>
    </source>
</evidence>
<keyword evidence="1" id="KW-1133">Transmembrane helix</keyword>
<evidence type="ECO:0000313" key="2">
    <source>
        <dbReference type="EMBL" id="CAF4806439.1"/>
    </source>
</evidence>
<name>A0A821PFV9_9BILA</name>
<sequence length="1070" mass="123173">MDQNLYVQVLVAFGLNNYNEAIELISKILGDKSNTVERQVNIVLLNQRATSYFKLQLFTEAFKDMQSSINMGFDIKRDEELLYMYYHAKSKTELSEIINTLEQIKIIYSTTVHREILSTRLFIFLFGVSLNILTIYTSFTPQISVEKIQSPSVSDYERLQIQYSDTLQCQCQFISIPYAIFTHIETSFHQVCSSNFISQEWIDSLFENIDRNLWPMDMRTTLSAMWQLISTLCQISITFVSDAFHDFEGSQLISSIVLPKDRIQMNIQAAVNETQKKVSNTFLLSLSIIQQNTQINDFITGVSTNYILKTTDYPFQLNESIEIVANKYIREGSTTICTCLNKKSCPMPGNIYLYDVWDTNGLFDMNILIANETLPGLIVDCLPLQAMLASSFECFYNQSCLNILISVYSNKIEVQILNQSFPSRFSLTTSIGSIVDQLFIENIQIQTNYDSYYNGCAPSYCSYTQSRRFDCIYVITTLIALYGGLNVALYIITPYLIDLLLFIRKKISRQDRSQPEENITVRNLLWNWCHQLRTYIIELNFFDNYSDDAFDILRGRISTWLYIILLTTIMMIIIIFKVKSSNWTNVTVYSPSIKQYENLYNQYPNTLLCPCSNISIPYDTFIQVTPIQHQVCTSNFVQPWWYESISPTLISSTITEFNDIFALISSVIQANQYISGRQTNTVLMEVFLSEFNATEIVSMTHTGSDNDGRPCFCAQNSLCNIETYSHNSISSTIPGLSFNCFIFDSVLESSLICWYDSNCLDEVLTKLMLNVTNITVLDDTWPSRFFSNSSIKTLLDNMMIEEWQAWINYTAFYEICHPAYCTFTYDDRHNTLYLITTMIGTFGGLDIVLGFVCLIVVRFLFRCSSKRPTANTSLPNNQEAPNQHDGHCVVLDNVWHSVRCEIKTYNLFKSGSNETQIIRHERYSTRVYLFLLSIGIFIIIISTISSKELVYQTIEKPTLETYNQLMQSCTPTLQCPCSGISISYSQSMRVNTVLRQVYPSDFVSDAWLDFLFSNIFWFVEERADIRVLGSAYFNSLSTLCRHSAITIENAIRKFLPEKLITAQLMPINLI</sequence>
<keyword evidence="1" id="KW-0472">Membrane</keyword>
<accession>A0A821PFV9</accession>
<proteinExistence type="predicted"/>
<feature type="transmembrane region" description="Helical" evidence="1">
    <location>
        <begin position="927"/>
        <end position="945"/>
    </location>
</feature>
<protein>
    <submittedName>
        <fullName evidence="2">Uncharacterized protein</fullName>
    </submittedName>
</protein>
<organism evidence="2 3">
    <name type="scientific">Rotaria socialis</name>
    <dbReference type="NCBI Taxonomy" id="392032"/>
    <lineage>
        <taxon>Eukaryota</taxon>
        <taxon>Metazoa</taxon>
        <taxon>Spiralia</taxon>
        <taxon>Gnathifera</taxon>
        <taxon>Rotifera</taxon>
        <taxon>Eurotatoria</taxon>
        <taxon>Bdelloidea</taxon>
        <taxon>Philodinida</taxon>
        <taxon>Philodinidae</taxon>
        <taxon>Rotaria</taxon>
    </lineage>
</organism>
<keyword evidence="1" id="KW-0812">Transmembrane</keyword>
<reference evidence="2" key="1">
    <citation type="submission" date="2021-02" db="EMBL/GenBank/DDBJ databases">
        <authorList>
            <person name="Nowell W R."/>
        </authorList>
    </citation>
    <scope>NUCLEOTIDE SEQUENCE</scope>
</reference>
<dbReference type="EMBL" id="CAJOBS010002310">
    <property type="protein sequence ID" value="CAF4806439.1"/>
    <property type="molecule type" value="Genomic_DNA"/>
</dbReference>
<comment type="caution">
    <text evidence="2">The sequence shown here is derived from an EMBL/GenBank/DDBJ whole genome shotgun (WGS) entry which is preliminary data.</text>
</comment>
<feature type="transmembrane region" description="Helical" evidence="1">
    <location>
        <begin position="832"/>
        <end position="861"/>
    </location>
</feature>
<dbReference type="AlphaFoldDB" id="A0A821PFV9"/>
<gene>
    <name evidence="2" type="ORF">TOA249_LOCUS23697</name>
</gene>
<evidence type="ECO:0000256" key="1">
    <source>
        <dbReference type="SAM" id="Phobius"/>
    </source>
</evidence>
<dbReference type="Proteomes" id="UP000663838">
    <property type="component" value="Unassembled WGS sequence"/>
</dbReference>
<feature type="transmembrane region" description="Helical" evidence="1">
    <location>
        <begin position="472"/>
        <end position="503"/>
    </location>
</feature>